<gene>
    <name evidence="1" type="ordered locus">AALP_Aa7g124500</name>
</gene>
<dbReference type="Gramene" id="KFK29364">
    <property type="protein sequence ID" value="KFK29364"/>
    <property type="gene ID" value="AALP_AA7G124500"/>
</dbReference>
<evidence type="ECO:0000313" key="1">
    <source>
        <dbReference type="EMBL" id="KFK29364.1"/>
    </source>
</evidence>
<sequence>MSTDDLISRARDTEGFILPIDLGSMFFTDVDPMLPPGGADFTVSPSSSSSLNLASFDVERDDEETSAGVEANLEFIKILQGNKVPKLEDETKCLFEQQDGIYDAPDGFIDLLTEVEEVLEIRDFAGDTTVAEAEQVSEVAGPVAAETTPPESLAGVDIDVERVVLEESMDDEDIA</sequence>
<reference evidence="2" key="1">
    <citation type="journal article" date="2015" name="Nat. Plants">
        <title>Genome expansion of Arabis alpina linked with retrotransposition and reduced symmetric DNA methylation.</title>
        <authorList>
            <person name="Willing E.M."/>
            <person name="Rawat V."/>
            <person name="Mandakova T."/>
            <person name="Maumus F."/>
            <person name="James G.V."/>
            <person name="Nordstroem K.J."/>
            <person name="Becker C."/>
            <person name="Warthmann N."/>
            <person name="Chica C."/>
            <person name="Szarzynska B."/>
            <person name="Zytnicki M."/>
            <person name="Albani M.C."/>
            <person name="Kiefer C."/>
            <person name="Bergonzi S."/>
            <person name="Castaings L."/>
            <person name="Mateos J.L."/>
            <person name="Berns M.C."/>
            <person name="Bujdoso N."/>
            <person name="Piofczyk T."/>
            <person name="de Lorenzo L."/>
            <person name="Barrero-Sicilia C."/>
            <person name="Mateos I."/>
            <person name="Piednoel M."/>
            <person name="Hagmann J."/>
            <person name="Chen-Min-Tao R."/>
            <person name="Iglesias-Fernandez R."/>
            <person name="Schuster S.C."/>
            <person name="Alonso-Blanco C."/>
            <person name="Roudier F."/>
            <person name="Carbonero P."/>
            <person name="Paz-Ares J."/>
            <person name="Davis S.J."/>
            <person name="Pecinka A."/>
            <person name="Quesneville H."/>
            <person name="Colot V."/>
            <person name="Lysak M.A."/>
            <person name="Weigel D."/>
            <person name="Coupland G."/>
            <person name="Schneeberger K."/>
        </authorList>
    </citation>
    <scope>NUCLEOTIDE SEQUENCE [LARGE SCALE GENOMIC DNA]</scope>
    <source>
        <strain evidence="2">cv. Pajares</strain>
    </source>
</reference>
<dbReference type="Proteomes" id="UP000029120">
    <property type="component" value="Chromosome 7"/>
</dbReference>
<accession>A0A087GHL2</accession>
<dbReference type="AlphaFoldDB" id="A0A087GHL2"/>
<protein>
    <submittedName>
        <fullName evidence="1">Uncharacterized protein</fullName>
    </submittedName>
</protein>
<evidence type="ECO:0000313" key="2">
    <source>
        <dbReference type="Proteomes" id="UP000029120"/>
    </source>
</evidence>
<keyword evidence="2" id="KW-1185">Reference proteome</keyword>
<name>A0A087GHL2_ARAAL</name>
<organism evidence="1 2">
    <name type="scientific">Arabis alpina</name>
    <name type="common">Alpine rock-cress</name>
    <dbReference type="NCBI Taxonomy" id="50452"/>
    <lineage>
        <taxon>Eukaryota</taxon>
        <taxon>Viridiplantae</taxon>
        <taxon>Streptophyta</taxon>
        <taxon>Embryophyta</taxon>
        <taxon>Tracheophyta</taxon>
        <taxon>Spermatophyta</taxon>
        <taxon>Magnoliopsida</taxon>
        <taxon>eudicotyledons</taxon>
        <taxon>Gunneridae</taxon>
        <taxon>Pentapetalae</taxon>
        <taxon>rosids</taxon>
        <taxon>malvids</taxon>
        <taxon>Brassicales</taxon>
        <taxon>Brassicaceae</taxon>
        <taxon>Arabideae</taxon>
        <taxon>Arabis</taxon>
    </lineage>
</organism>
<proteinExistence type="predicted"/>
<dbReference type="EMBL" id="CM002875">
    <property type="protein sequence ID" value="KFK29364.1"/>
    <property type="molecule type" value="Genomic_DNA"/>
</dbReference>